<dbReference type="PROSITE" id="PS50862">
    <property type="entry name" value="AA_TRNA_LIGASE_II"/>
    <property type="match status" value="1"/>
</dbReference>
<comment type="caution">
    <text evidence="13">Lacks conserved residue(s) required for the propagation of feature annotation.</text>
</comment>
<keyword evidence="7 13" id="KW-0862">Zinc</keyword>
<keyword evidence="11 13" id="KW-0030">Aminoacyl-tRNA synthetase</keyword>
<dbReference type="InterPro" id="IPR006195">
    <property type="entry name" value="aa-tRNA-synth_II"/>
</dbReference>
<dbReference type="PRINTS" id="PR01047">
    <property type="entry name" value="TRNASYNTHTHR"/>
</dbReference>
<evidence type="ECO:0000256" key="3">
    <source>
        <dbReference type="ARBA" id="ARBA00022555"/>
    </source>
</evidence>
<dbReference type="GO" id="GO:0004829">
    <property type="term" value="F:threonine-tRNA ligase activity"/>
    <property type="evidence" value="ECO:0007669"/>
    <property type="project" value="UniProtKB-UniRule"/>
</dbReference>
<dbReference type="GO" id="GO:0005737">
    <property type="term" value="C:cytoplasm"/>
    <property type="evidence" value="ECO:0007669"/>
    <property type="project" value="UniProtKB-SubCell"/>
</dbReference>
<feature type="binding site" evidence="13">
    <location>
        <position position="455"/>
    </location>
    <ligand>
        <name>Zn(2+)</name>
        <dbReference type="ChEBI" id="CHEBI:29105"/>
        <note>catalytic</note>
    </ligand>
</feature>
<dbReference type="Gene3D" id="3.30.980.10">
    <property type="entry name" value="Threonyl-trna Synthetase, Chain A, domain 2"/>
    <property type="match status" value="1"/>
</dbReference>
<evidence type="ECO:0000256" key="10">
    <source>
        <dbReference type="ARBA" id="ARBA00022917"/>
    </source>
</evidence>
<dbReference type="Proteomes" id="UP000230431">
    <property type="component" value="Unassembled WGS sequence"/>
</dbReference>
<comment type="subcellular location">
    <subcellularLocation>
        <location evidence="13">Cytoplasm</location>
    </subcellularLocation>
</comment>
<dbReference type="GO" id="GO:0000049">
    <property type="term" value="F:tRNA binding"/>
    <property type="evidence" value="ECO:0007669"/>
    <property type="project" value="UniProtKB-KW"/>
</dbReference>
<dbReference type="FunFam" id="3.30.980.10:FF:000005">
    <property type="entry name" value="Threonyl-tRNA synthetase, mitochondrial"/>
    <property type="match status" value="1"/>
</dbReference>
<comment type="subunit">
    <text evidence="13">Homodimer.</text>
</comment>
<dbReference type="InterPro" id="IPR033728">
    <property type="entry name" value="ThrRS_core"/>
</dbReference>
<dbReference type="AlphaFoldDB" id="A0A2H0RI01"/>
<gene>
    <name evidence="13" type="primary">thrS</name>
    <name evidence="15" type="ORF">COV08_01475</name>
</gene>
<evidence type="ECO:0000256" key="2">
    <source>
        <dbReference type="ARBA" id="ARBA00022490"/>
    </source>
</evidence>
<evidence type="ECO:0000256" key="7">
    <source>
        <dbReference type="ARBA" id="ARBA00022833"/>
    </source>
</evidence>
<keyword evidence="4 13" id="KW-0436">Ligase</keyword>
<evidence type="ECO:0000256" key="6">
    <source>
        <dbReference type="ARBA" id="ARBA00022741"/>
    </source>
</evidence>
<dbReference type="Gene3D" id="3.30.54.20">
    <property type="match status" value="1"/>
</dbReference>
<evidence type="ECO:0000256" key="13">
    <source>
        <dbReference type="HAMAP-Rule" id="MF_00184"/>
    </source>
</evidence>
<dbReference type="InterPro" id="IPR036621">
    <property type="entry name" value="Anticodon-bd_dom_sf"/>
</dbReference>
<dbReference type="SMART" id="SM00863">
    <property type="entry name" value="tRNA_SAD"/>
    <property type="match status" value="1"/>
</dbReference>
<evidence type="ECO:0000256" key="9">
    <source>
        <dbReference type="ARBA" id="ARBA00022884"/>
    </source>
</evidence>
<dbReference type="CDD" id="cd00860">
    <property type="entry name" value="ThrRS_anticodon"/>
    <property type="match status" value="1"/>
</dbReference>
<dbReference type="InterPro" id="IPR047246">
    <property type="entry name" value="ThrRS_anticodon"/>
</dbReference>
<dbReference type="Pfam" id="PF07973">
    <property type="entry name" value="tRNA_SAD"/>
    <property type="match status" value="1"/>
</dbReference>
<keyword evidence="3 13" id="KW-0820">tRNA-binding</keyword>
<dbReference type="InterPro" id="IPR018163">
    <property type="entry name" value="Thr/Ala-tRNA-synth_IIc_edit"/>
</dbReference>
<sequence>MENDLNKVRHSLAHLLAITVKTRYPAVKLGIGPTIEHGFYYDFDFGETAPTETELLESEKDMRALVSQDLGFEKDEIADNEAKKLFAAEPYKLELIEELTAKGETITTYRTGGFTDLCAGPHVAHTNQIARDAFRLTRVAGAYWRGNEQNKMLTRIYGVAFANKKELDDYLEQQAEAEKRDHRKLGKELNLFVFSDLVGPGLPLYTPKGAIIRREIVNFSNELQSAIGYQEVHTPNINKAELFKVSGHYEKYQDDMLRVSSHYTKEEYFLKPMNCPQHTQIYASQKRSYRDLPVRLADFANLYRDEKPGELSGLTRLRSFAQDDGHSFCRPDQIKEEFENVLAAIKQALTVYGMDYYIRFSTWDPEHPEKYLGDPKTWETAQDKLKEILVDNKIDYRDGIGEAAIYGPKMDFISRDSLGREWQISTIQIDFIMPERFGLRYTDQDGSEKTPVMVHRAIVGSPERFLGILIEHYAGRFPVWLSPGQVKVIPISDKHLPYAQEVTEKLKGEGVRIELDQSNETLGKKIRAAKMQKVPYLIVLGDKEVTEQMITIESRDAETSVKLSLDEFRAKILEEIKTRS</sequence>
<comment type="caution">
    <text evidence="15">The sequence shown here is derived from an EMBL/GenBank/DDBJ whole genome shotgun (WGS) entry which is preliminary data.</text>
</comment>
<evidence type="ECO:0000256" key="12">
    <source>
        <dbReference type="ARBA" id="ARBA00049515"/>
    </source>
</evidence>
<dbReference type="Gene3D" id="3.40.50.800">
    <property type="entry name" value="Anticodon-binding domain"/>
    <property type="match status" value="1"/>
</dbReference>
<dbReference type="InterPro" id="IPR004154">
    <property type="entry name" value="Anticodon-bd"/>
</dbReference>
<comment type="similarity">
    <text evidence="1 13">Belongs to the class-II aminoacyl-tRNA synthetase family.</text>
</comment>
<reference evidence="15 16" key="1">
    <citation type="submission" date="2017-09" db="EMBL/GenBank/DDBJ databases">
        <title>Depth-based differentiation of microbial function through sediment-hosted aquifers and enrichment of novel symbionts in the deep terrestrial subsurface.</title>
        <authorList>
            <person name="Probst A.J."/>
            <person name="Ladd B."/>
            <person name="Jarett J.K."/>
            <person name="Geller-Mcgrath D.E."/>
            <person name="Sieber C.M."/>
            <person name="Emerson J.B."/>
            <person name="Anantharaman K."/>
            <person name="Thomas B.C."/>
            <person name="Malmstrom R."/>
            <person name="Stieglmeier M."/>
            <person name="Klingl A."/>
            <person name="Woyke T."/>
            <person name="Ryan C.M."/>
            <person name="Banfield J.F."/>
        </authorList>
    </citation>
    <scope>NUCLEOTIDE SEQUENCE [LARGE SCALE GENOMIC DNA]</scope>
    <source>
        <strain evidence="15">CG10_big_fil_rev_8_21_14_0_10_49_38</strain>
    </source>
</reference>
<organism evidence="15 16">
    <name type="scientific">Candidatus Vogelbacteria bacterium CG10_big_fil_rev_8_21_14_0_10_49_38</name>
    <dbReference type="NCBI Taxonomy" id="1975043"/>
    <lineage>
        <taxon>Bacteria</taxon>
        <taxon>Candidatus Vogeliibacteriota</taxon>
    </lineage>
</organism>
<dbReference type="HAMAP" id="MF_00184">
    <property type="entry name" value="Thr_tRNA_synth"/>
    <property type="match status" value="1"/>
</dbReference>
<feature type="binding site" evidence="13">
    <location>
        <position position="275"/>
    </location>
    <ligand>
        <name>Zn(2+)</name>
        <dbReference type="ChEBI" id="CHEBI:29105"/>
        <note>catalytic</note>
    </ligand>
</feature>
<protein>
    <recommendedName>
        <fullName evidence="13">Threonine--tRNA ligase</fullName>
        <ecNumber evidence="13">6.1.1.3</ecNumber>
    </recommendedName>
    <alternativeName>
        <fullName evidence="13">Threonyl-tRNA synthetase</fullName>
        <shortName evidence="13">ThrRS</shortName>
    </alternativeName>
</protein>
<dbReference type="EC" id="6.1.1.3" evidence="13"/>
<keyword evidence="6 13" id="KW-0547">Nucleotide-binding</keyword>
<evidence type="ECO:0000313" key="16">
    <source>
        <dbReference type="Proteomes" id="UP000230431"/>
    </source>
</evidence>
<dbReference type="InterPro" id="IPR045864">
    <property type="entry name" value="aa-tRNA-synth_II/BPL/LPL"/>
</dbReference>
<dbReference type="FunFam" id="3.30.930.10:FF:000002">
    <property type="entry name" value="Threonine--tRNA ligase"/>
    <property type="match status" value="1"/>
</dbReference>
<dbReference type="InterPro" id="IPR012947">
    <property type="entry name" value="tRNA_SAD"/>
</dbReference>
<dbReference type="GO" id="GO:0006435">
    <property type="term" value="P:threonyl-tRNA aminoacylation"/>
    <property type="evidence" value="ECO:0007669"/>
    <property type="project" value="UniProtKB-UniRule"/>
</dbReference>
<accession>A0A2H0RI01</accession>
<dbReference type="GO" id="GO:0005524">
    <property type="term" value="F:ATP binding"/>
    <property type="evidence" value="ECO:0007669"/>
    <property type="project" value="UniProtKB-UniRule"/>
</dbReference>
<dbReference type="EMBL" id="PCYK01000012">
    <property type="protein sequence ID" value="PIR46070.1"/>
    <property type="molecule type" value="Genomic_DNA"/>
</dbReference>
<evidence type="ECO:0000256" key="5">
    <source>
        <dbReference type="ARBA" id="ARBA00022723"/>
    </source>
</evidence>
<evidence type="ECO:0000259" key="14">
    <source>
        <dbReference type="PROSITE" id="PS50862"/>
    </source>
</evidence>
<evidence type="ECO:0000256" key="1">
    <source>
        <dbReference type="ARBA" id="ARBA00008226"/>
    </source>
</evidence>
<dbReference type="PANTHER" id="PTHR11451">
    <property type="entry name" value="THREONINE-TRNA LIGASE"/>
    <property type="match status" value="1"/>
</dbReference>
<dbReference type="Pfam" id="PF00587">
    <property type="entry name" value="tRNA-synt_2b"/>
    <property type="match status" value="1"/>
</dbReference>
<dbReference type="SUPFAM" id="SSF55681">
    <property type="entry name" value="Class II aaRS and biotin synthetases"/>
    <property type="match status" value="1"/>
</dbReference>
<name>A0A2H0RI01_9BACT</name>
<evidence type="ECO:0000256" key="8">
    <source>
        <dbReference type="ARBA" id="ARBA00022840"/>
    </source>
</evidence>
<dbReference type="FunFam" id="3.40.50.800:FF:000001">
    <property type="entry name" value="Threonine--tRNA ligase"/>
    <property type="match status" value="1"/>
</dbReference>
<keyword evidence="9 13" id="KW-0694">RNA-binding</keyword>
<comment type="catalytic activity">
    <reaction evidence="12 13">
        <text>tRNA(Thr) + L-threonine + ATP = L-threonyl-tRNA(Thr) + AMP + diphosphate + H(+)</text>
        <dbReference type="Rhea" id="RHEA:24624"/>
        <dbReference type="Rhea" id="RHEA-COMP:9670"/>
        <dbReference type="Rhea" id="RHEA-COMP:9704"/>
        <dbReference type="ChEBI" id="CHEBI:15378"/>
        <dbReference type="ChEBI" id="CHEBI:30616"/>
        <dbReference type="ChEBI" id="CHEBI:33019"/>
        <dbReference type="ChEBI" id="CHEBI:57926"/>
        <dbReference type="ChEBI" id="CHEBI:78442"/>
        <dbReference type="ChEBI" id="CHEBI:78534"/>
        <dbReference type="ChEBI" id="CHEBI:456215"/>
        <dbReference type="EC" id="6.1.1.3"/>
    </reaction>
</comment>
<keyword evidence="8 13" id="KW-0067">ATP-binding</keyword>
<dbReference type="InterPro" id="IPR002320">
    <property type="entry name" value="Thr-tRNA-ligase_IIa"/>
</dbReference>
<evidence type="ECO:0000256" key="4">
    <source>
        <dbReference type="ARBA" id="ARBA00022598"/>
    </source>
</evidence>
<comment type="cofactor">
    <cofactor evidence="13">
        <name>Zn(2+)</name>
        <dbReference type="ChEBI" id="CHEBI:29105"/>
    </cofactor>
    <text evidence="13">Binds 1 zinc ion per subunit.</text>
</comment>
<dbReference type="Gene3D" id="3.30.930.10">
    <property type="entry name" value="Bira Bifunctional Protein, Domain 2"/>
    <property type="match status" value="1"/>
</dbReference>
<dbReference type="SUPFAM" id="SSF55186">
    <property type="entry name" value="ThrRS/AlaRS common domain"/>
    <property type="match status" value="1"/>
</dbReference>
<feature type="binding site" evidence="13">
    <location>
        <position position="326"/>
    </location>
    <ligand>
        <name>Zn(2+)</name>
        <dbReference type="ChEBI" id="CHEBI:29105"/>
        <note>catalytic</note>
    </ligand>
</feature>
<keyword evidence="10 13" id="KW-0648">Protein biosynthesis</keyword>
<dbReference type="CDD" id="cd00771">
    <property type="entry name" value="ThrRS_core"/>
    <property type="match status" value="1"/>
</dbReference>
<dbReference type="Pfam" id="PF03129">
    <property type="entry name" value="HGTP_anticodon"/>
    <property type="match status" value="1"/>
</dbReference>
<evidence type="ECO:0000313" key="15">
    <source>
        <dbReference type="EMBL" id="PIR46070.1"/>
    </source>
</evidence>
<dbReference type="PANTHER" id="PTHR11451:SF44">
    <property type="entry name" value="THREONINE--TRNA LIGASE, CHLOROPLASTIC_MITOCHONDRIAL 2"/>
    <property type="match status" value="1"/>
</dbReference>
<dbReference type="NCBIfam" id="TIGR00418">
    <property type="entry name" value="thrS"/>
    <property type="match status" value="1"/>
</dbReference>
<keyword evidence="5 13" id="KW-0479">Metal-binding</keyword>
<dbReference type="InterPro" id="IPR002314">
    <property type="entry name" value="aa-tRNA-synt_IIb"/>
</dbReference>
<feature type="domain" description="Aminoacyl-transfer RNA synthetases class-II family profile" evidence="14">
    <location>
        <begin position="212"/>
        <end position="478"/>
    </location>
</feature>
<keyword evidence="2 13" id="KW-0963">Cytoplasm</keyword>
<evidence type="ECO:0000256" key="11">
    <source>
        <dbReference type="ARBA" id="ARBA00023146"/>
    </source>
</evidence>
<dbReference type="GO" id="GO:0046872">
    <property type="term" value="F:metal ion binding"/>
    <property type="evidence" value="ECO:0007669"/>
    <property type="project" value="UniProtKB-KW"/>
</dbReference>
<dbReference type="SUPFAM" id="SSF52954">
    <property type="entry name" value="Class II aaRS ABD-related"/>
    <property type="match status" value="1"/>
</dbReference>
<proteinExistence type="inferred from homology"/>